<dbReference type="EMBL" id="JAIWYP010000012">
    <property type="protein sequence ID" value="KAH3729672.1"/>
    <property type="molecule type" value="Genomic_DNA"/>
</dbReference>
<reference evidence="1" key="2">
    <citation type="submission" date="2020-11" db="EMBL/GenBank/DDBJ databases">
        <authorList>
            <person name="McCartney M.A."/>
            <person name="Auch B."/>
            <person name="Kono T."/>
            <person name="Mallez S."/>
            <person name="Becker A."/>
            <person name="Gohl D.M."/>
            <person name="Silverstein K.A.T."/>
            <person name="Koren S."/>
            <person name="Bechman K.B."/>
            <person name="Herman A."/>
            <person name="Abrahante J.E."/>
            <person name="Garbe J."/>
        </authorList>
    </citation>
    <scope>NUCLEOTIDE SEQUENCE</scope>
    <source>
        <strain evidence="1">Duluth1</strain>
        <tissue evidence="1">Whole animal</tissue>
    </source>
</reference>
<proteinExistence type="predicted"/>
<sequence>MSNQVSDPVFSSPRLQSVQNRPGIRATLAEKFVEIFNWYEADLEEVQKIYETHKVTLISLCSWKTEFNVCL</sequence>
<reference evidence="1" key="1">
    <citation type="journal article" date="2019" name="bioRxiv">
        <title>The Genome of the Zebra Mussel, Dreissena polymorpha: A Resource for Invasive Species Research.</title>
        <authorList>
            <person name="McCartney M.A."/>
            <person name="Auch B."/>
            <person name="Kono T."/>
            <person name="Mallez S."/>
            <person name="Zhang Y."/>
            <person name="Obille A."/>
            <person name="Becker A."/>
            <person name="Abrahante J.E."/>
            <person name="Garbe J."/>
            <person name="Badalamenti J.P."/>
            <person name="Herman A."/>
            <person name="Mangelson H."/>
            <person name="Liachko I."/>
            <person name="Sullivan S."/>
            <person name="Sone E.D."/>
            <person name="Koren S."/>
            <person name="Silverstein K.A.T."/>
            <person name="Beckman K.B."/>
            <person name="Gohl D.M."/>
        </authorList>
    </citation>
    <scope>NUCLEOTIDE SEQUENCE</scope>
    <source>
        <strain evidence="1">Duluth1</strain>
        <tissue evidence="1">Whole animal</tissue>
    </source>
</reference>
<dbReference type="Proteomes" id="UP000828390">
    <property type="component" value="Unassembled WGS sequence"/>
</dbReference>
<evidence type="ECO:0000313" key="1">
    <source>
        <dbReference type="EMBL" id="KAH3729672.1"/>
    </source>
</evidence>
<dbReference type="AlphaFoldDB" id="A0A9D4HQU1"/>
<gene>
    <name evidence="1" type="ORF">DPMN_055650</name>
</gene>
<protein>
    <submittedName>
        <fullName evidence="1">Uncharacterized protein</fullName>
    </submittedName>
</protein>
<comment type="caution">
    <text evidence="1">The sequence shown here is derived from an EMBL/GenBank/DDBJ whole genome shotgun (WGS) entry which is preliminary data.</text>
</comment>
<evidence type="ECO:0000313" key="2">
    <source>
        <dbReference type="Proteomes" id="UP000828390"/>
    </source>
</evidence>
<name>A0A9D4HQU1_DREPO</name>
<organism evidence="1 2">
    <name type="scientific">Dreissena polymorpha</name>
    <name type="common">Zebra mussel</name>
    <name type="synonym">Mytilus polymorpha</name>
    <dbReference type="NCBI Taxonomy" id="45954"/>
    <lineage>
        <taxon>Eukaryota</taxon>
        <taxon>Metazoa</taxon>
        <taxon>Spiralia</taxon>
        <taxon>Lophotrochozoa</taxon>
        <taxon>Mollusca</taxon>
        <taxon>Bivalvia</taxon>
        <taxon>Autobranchia</taxon>
        <taxon>Heteroconchia</taxon>
        <taxon>Euheterodonta</taxon>
        <taxon>Imparidentia</taxon>
        <taxon>Neoheterodontei</taxon>
        <taxon>Myida</taxon>
        <taxon>Dreissenoidea</taxon>
        <taxon>Dreissenidae</taxon>
        <taxon>Dreissena</taxon>
    </lineage>
</organism>
<accession>A0A9D4HQU1</accession>
<keyword evidence="2" id="KW-1185">Reference proteome</keyword>